<feature type="compositionally biased region" description="Polar residues" evidence="8">
    <location>
        <begin position="396"/>
        <end position="412"/>
    </location>
</feature>
<dbReference type="InterPro" id="IPR036236">
    <property type="entry name" value="Znf_C2H2_sf"/>
</dbReference>
<evidence type="ECO:0000256" key="6">
    <source>
        <dbReference type="ARBA" id="ARBA00023163"/>
    </source>
</evidence>
<feature type="domain" description="C2H2-type" evidence="9">
    <location>
        <begin position="944"/>
        <end position="973"/>
    </location>
</feature>
<dbReference type="SMART" id="SM00355">
    <property type="entry name" value="ZnF_C2H2"/>
    <property type="match status" value="3"/>
</dbReference>
<dbReference type="AlphaFoldDB" id="A0A854QN85"/>
<organism evidence="10 11">
    <name type="scientific">Cryptococcus neoformans Tu259-1</name>
    <dbReference type="NCBI Taxonomy" id="1230072"/>
    <lineage>
        <taxon>Eukaryota</taxon>
        <taxon>Fungi</taxon>
        <taxon>Dikarya</taxon>
        <taxon>Basidiomycota</taxon>
        <taxon>Agaricomycotina</taxon>
        <taxon>Tremellomycetes</taxon>
        <taxon>Tremellales</taxon>
        <taxon>Cryptococcaceae</taxon>
        <taxon>Cryptococcus</taxon>
        <taxon>Cryptococcus neoformans species complex</taxon>
    </lineage>
</organism>
<feature type="region of interest" description="Disordered" evidence="8">
    <location>
        <begin position="477"/>
        <end position="519"/>
    </location>
</feature>
<dbReference type="GO" id="GO:0008270">
    <property type="term" value="F:zinc ion binding"/>
    <property type="evidence" value="ECO:0007669"/>
    <property type="project" value="UniProtKB-KW"/>
</dbReference>
<sequence length="1094" mass="117964">MADPASPPSFDAIFAQQPVRRSSSTSTSSFANYTYSALQQHQQFNSDAPLVDEPQSLSEQARKQQRDPSKDGNNKRYLDMMSGLADGYGVINGRRQESLRKESLPFNPQEDSTLIATAPKRGERNGLGRNGYSSPIGDIMFGPEQTIPNQPQQPSQQPPWGEGRMSEQSVHYASVQQPQYSSFQSSGPGAGSAGIDYLPRGTTSSMNDSMLSSQISPYLNHDVASEGQPPQQQQQQQQQQQGEWGQEFIGVEQQQQYAQGEGQSNGMEDMLTMGDESPFESELQRVISNTSHPSQYPSRTSSPFPQQSQSNMVPASTVNQTRTESFPASRSPSPFAPQQASQTEASNHVVSTPSMGQPTYPRASSSPRTNPNSPFFNKPQSPPALIIPNSPVLPNIVTQSTSNNHSKGLNQPHTRHASNGAGGLFPPSNPALEHLTGMAGISPIAPNADGPMICIQPSTPISGLKEGRGLFDAALRRAGAARGAQRQGPQGQGESQEDRRQDGFNVPPPQSHPLPRTLSSDQVNQGVEMQGMDFAAQMQSYEQQGWANDTLRIAGPSRPRAKSDSIIPSPTADSFDRQAFLAFIGAGNAQPPPPNVEMQPGYVDVSEQWRNTVSAWKAGLGEGELNSQPTLDPRLLPGRESNEAVYQQLLMQQQTGQMPRLDPDQLHQLTQLEGQRARFSLNTNIAPPKYEPGEISPTSMAFYQSMGLYPHAAPELSGTVSAPWSQTAFGQVPGPGPVGHPATAGPAQQHFLTPTLSHATVRRRSFGGGEHPAMGAGTPGYGMEFSSPFAGKSVGQIRGVNMGHRRAARSEDFGRGGTGWGVGAGGSTAEFLQSITGDDGSLLPPSNRGHAMSHSRHSSTSSIRSASPALSISSQGSSFSHHSPRMDMPDSMYPGHPIIAPATPLQVSGLYEEQQTPARVAKMKVTSVATEVASTSRRTNSGIFKCPVPGCGSTFTRHFNLKGHLRSHNDERPFKCLYEGCPKAIVGFARQHDCKRHMLLHEGLRLFECEGCGKKFARLDALTRHHKSEQGQECAITHPLPTNFDGSPMSESQYKTYKGIKSTPEGSGRRLSSTASGSGSGKRRSKKSETSEED</sequence>
<dbReference type="InterPro" id="IPR050329">
    <property type="entry name" value="GLI_C2H2-zinc-finger"/>
</dbReference>
<dbReference type="PROSITE" id="PS00028">
    <property type="entry name" value="ZINC_FINGER_C2H2_1"/>
    <property type="match status" value="1"/>
</dbReference>
<dbReference type="GO" id="GO:0005634">
    <property type="term" value="C:nucleus"/>
    <property type="evidence" value="ECO:0007669"/>
    <property type="project" value="UniProtKB-ARBA"/>
</dbReference>
<dbReference type="InterPro" id="IPR013087">
    <property type="entry name" value="Znf_C2H2_type"/>
</dbReference>
<keyword evidence="3 7" id="KW-0863">Zinc-finger</keyword>
<evidence type="ECO:0000256" key="1">
    <source>
        <dbReference type="ARBA" id="ARBA00022723"/>
    </source>
</evidence>
<feature type="compositionally biased region" description="Low complexity" evidence="8">
    <location>
        <begin position="252"/>
        <end position="262"/>
    </location>
</feature>
<evidence type="ECO:0000313" key="10">
    <source>
        <dbReference type="EMBL" id="OXG30320.1"/>
    </source>
</evidence>
<evidence type="ECO:0000256" key="3">
    <source>
        <dbReference type="ARBA" id="ARBA00022771"/>
    </source>
</evidence>
<feature type="region of interest" description="Disordered" evidence="8">
    <location>
        <begin position="44"/>
        <end position="81"/>
    </location>
</feature>
<dbReference type="Proteomes" id="UP000199727">
    <property type="component" value="Unassembled WGS sequence"/>
</dbReference>
<dbReference type="OrthoDB" id="4748970at2759"/>
<keyword evidence="4" id="KW-0862">Zinc</keyword>
<protein>
    <recommendedName>
        <fullName evidence="9">C2H2-type domain-containing protein</fullName>
    </recommendedName>
</protein>
<dbReference type="Gene3D" id="3.30.160.60">
    <property type="entry name" value="Classic Zinc Finger"/>
    <property type="match status" value="3"/>
</dbReference>
<feature type="compositionally biased region" description="Polar residues" evidence="8">
    <location>
        <begin position="166"/>
        <end position="187"/>
    </location>
</feature>
<dbReference type="PANTHER" id="PTHR19818:SF139">
    <property type="entry name" value="PAIR-RULE PROTEIN ODD-PAIRED"/>
    <property type="match status" value="1"/>
</dbReference>
<feature type="region of interest" description="Disordered" evidence="8">
    <location>
        <begin position="93"/>
        <end position="428"/>
    </location>
</feature>
<evidence type="ECO:0000256" key="7">
    <source>
        <dbReference type="PROSITE-ProRule" id="PRU00042"/>
    </source>
</evidence>
<evidence type="ECO:0000256" key="8">
    <source>
        <dbReference type="SAM" id="MobiDB-lite"/>
    </source>
</evidence>
<accession>A0A854QN85</accession>
<feature type="region of interest" description="Disordered" evidence="8">
    <location>
        <begin position="1037"/>
        <end position="1094"/>
    </location>
</feature>
<keyword evidence="6" id="KW-0804">Transcription</keyword>
<evidence type="ECO:0000259" key="9">
    <source>
        <dbReference type="PROSITE" id="PS50157"/>
    </source>
</evidence>
<evidence type="ECO:0000256" key="2">
    <source>
        <dbReference type="ARBA" id="ARBA00022737"/>
    </source>
</evidence>
<feature type="region of interest" description="Disordered" evidence="8">
    <location>
        <begin position="1"/>
        <end position="29"/>
    </location>
</feature>
<dbReference type="Pfam" id="PF00096">
    <property type="entry name" value="zf-C2H2"/>
    <property type="match status" value="2"/>
</dbReference>
<reference evidence="10 11" key="1">
    <citation type="submission" date="2017-06" db="EMBL/GenBank/DDBJ databases">
        <title>Global population genomics of the pathogenic fungus Cryptococcus neoformans var. grubii.</title>
        <authorList>
            <person name="Cuomo C."/>
            <person name="Litvintseva A."/>
            <person name="Chen Y."/>
            <person name="Young S."/>
            <person name="Zeng Q."/>
            <person name="Chapman S."/>
            <person name="Gujja S."/>
            <person name="Saif S."/>
            <person name="Birren B."/>
        </authorList>
    </citation>
    <scope>NUCLEOTIDE SEQUENCE [LARGE SCALE GENOMIC DNA]</scope>
    <source>
        <strain evidence="10 11">Tu259-1</strain>
    </source>
</reference>
<feature type="compositionally biased region" description="Polar residues" evidence="8">
    <location>
        <begin position="201"/>
        <end position="217"/>
    </location>
</feature>
<feature type="compositionally biased region" description="Low complexity" evidence="8">
    <location>
        <begin position="858"/>
        <end position="881"/>
    </location>
</feature>
<feature type="compositionally biased region" description="Polar residues" evidence="8">
    <location>
        <begin position="343"/>
        <end position="379"/>
    </location>
</feature>
<feature type="domain" description="C2H2-type" evidence="9">
    <location>
        <begin position="1007"/>
        <end position="1034"/>
    </location>
</feature>
<evidence type="ECO:0000313" key="11">
    <source>
        <dbReference type="Proteomes" id="UP000199727"/>
    </source>
</evidence>
<dbReference type="GO" id="GO:0000981">
    <property type="term" value="F:DNA-binding transcription factor activity, RNA polymerase II-specific"/>
    <property type="evidence" value="ECO:0007669"/>
    <property type="project" value="TreeGrafter"/>
</dbReference>
<gene>
    <name evidence="10" type="ORF">C361_00153</name>
</gene>
<keyword evidence="2" id="KW-0677">Repeat</keyword>
<feature type="compositionally biased region" description="Low complexity" evidence="8">
    <location>
        <begin position="325"/>
        <end position="342"/>
    </location>
</feature>
<feature type="compositionally biased region" description="Polar residues" evidence="8">
    <location>
        <begin position="286"/>
        <end position="324"/>
    </location>
</feature>
<proteinExistence type="predicted"/>
<dbReference type="FunFam" id="3.30.160.60:FF:000032">
    <property type="entry name" value="Krueppel-like factor 4"/>
    <property type="match status" value="1"/>
</dbReference>
<feature type="compositionally biased region" description="Low complexity" evidence="8">
    <location>
        <begin position="228"/>
        <end position="241"/>
    </location>
</feature>
<comment type="caution">
    <text evidence="10">The sequence shown here is derived from an EMBL/GenBank/DDBJ whole genome shotgun (WGS) entry which is preliminary data.</text>
</comment>
<feature type="compositionally biased region" description="Low complexity" evidence="8">
    <location>
        <begin position="148"/>
        <end position="159"/>
    </location>
</feature>
<feature type="compositionally biased region" description="Basic and acidic residues" evidence="8">
    <location>
        <begin position="94"/>
        <end position="103"/>
    </location>
</feature>
<evidence type="ECO:0000256" key="4">
    <source>
        <dbReference type="ARBA" id="ARBA00022833"/>
    </source>
</evidence>
<name>A0A854QN85_CRYNE</name>
<dbReference type="PANTHER" id="PTHR19818">
    <property type="entry name" value="ZINC FINGER PROTEIN ZIC AND GLI"/>
    <property type="match status" value="1"/>
</dbReference>
<dbReference type="EMBL" id="AMKT01000005">
    <property type="protein sequence ID" value="OXG30320.1"/>
    <property type="molecule type" value="Genomic_DNA"/>
</dbReference>
<evidence type="ECO:0000256" key="5">
    <source>
        <dbReference type="ARBA" id="ARBA00023015"/>
    </source>
</evidence>
<dbReference type="PROSITE" id="PS50157">
    <property type="entry name" value="ZINC_FINGER_C2H2_2"/>
    <property type="match status" value="2"/>
</dbReference>
<feature type="compositionally biased region" description="Low complexity" evidence="8">
    <location>
        <begin position="477"/>
        <end position="493"/>
    </location>
</feature>
<keyword evidence="1" id="KW-0479">Metal-binding</keyword>
<dbReference type="GO" id="GO:0045944">
    <property type="term" value="P:positive regulation of transcription by RNA polymerase II"/>
    <property type="evidence" value="ECO:0007669"/>
    <property type="project" value="UniProtKB-ARBA"/>
</dbReference>
<dbReference type="GO" id="GO:0000978">
    <property type="term" value="F:RNA polymerase II cis-regulatory region sequence-specific DNA binding"/>
    <property type="evidence" value="ECO:0007669"/>
    <property type="project" value="TreeGrafter"/>
</dbReference>
<keyword evidence="5" id="KW-0805">Transcription regulation</keyword>
<feature type="compositionally biased region" description="Basic and acidic residues" evidence="8">
    <location>
        <begin position="60"/>
        <end position="78"/>
    </location>
</feature>
<feature type="region of interest" description="Disordered" evidence="8">
    <location>
        <begin position="835"/>
        <end position="889"/>
    </location>
</feature>
<dbReference type="SUPFAM" id="SSF57667">
    <property type="entry name" value="beta-beta-alpha zinc fingers"/>
    <property type="match status" value="2"/>
</dbReference>